<keyword evidence="3" id="KW-1185">Reference proteome</keyword>
<sequence>MSEGTTFKYSQEIADDFENLLKAGEEYDVIIYVGEELKEIHAHSLILRARSQYFRTVADWSEKKDGKFILKNPNVSSLSFEIILRFIYCGEVNLTNLQGPDILKLLIATDEYNIPTLISCVQDYLMKRQHEFLKQNPTDILDTIYQREDFTDLWNFCNEKICENPEILFNSDKFTSLKAPLLELFLKRDDLLLDEIVIWDSLIKWSLAQNPSVQQDVKKWDKDEITIMERTIREFIPLIRFCNISSVDFLSNVYPYKALLPEDLINEILTFHMVPDKQSNLNTQSPRLANKKVVYSEFVLFKKGEPSEVDNVSNEVGIEERKHLKDRHNFINNIINITIIVKTIRILLKSPLYNATWLPDPYHYDNGATYLFCSCCLYYTLSKGHSINKCH</sequence>
<proteinExistence type="predicted"/>
<comment type="caution">
    <text evidence="2">The sequence shown here is derived from an EMBL/GenBank/DDBJ whole genome shotgun (WGS) entry which is preliminary data.</text>
</comment>
<dbReference type="InterPro" id="IPR000210">
    <property type="entry name" value="BTB/POZ_dom"/>
</dbReference>
<accession>A0A2Z6SDV1</accession>
<reference evidence="2 3" key="1">
    <citation type="submission" date="2017-11" db="EMBL/GenBank/DDBJ databases">
        <title>The genome of Rhizophagus clarus HR1 reveals common genetic basis of auxotrophy among arbuscular mycorrhizal fungi.</title>
        <authorList>
            <person name="Kobayashi Y."/>
        </authorList>
    </citation>
    <scope>NUCLEOTIDE SEQUENCE [LARGE SCALE GENOMIC DNA]</scope>
    <source>
        <strain evidence="2 3">HR1</strain>
    </source>
</reference>
<dbReference type="Proteomes" id="UP000247702">
    <property type="component" value="Unassembled WGS sequence"/>
</dbReference>
<dbReference type="PROSITE" id="PS50097">
    <property type="entry name" value="BTB"/>
    <property type="match status" value="1"/>
</dbReference>
<dbReference type="SMART" id="SM00225">
    <property type="entry name" value="BTB"/>
    <property type="match status" value="1"/>
</dbReference>
<organism evidence="2 3">
    <name type="scientific">Rhizophagus clarus</name>
    <dbReference type="NCBI Taxonomy" id="94130"/>
    <lineage>
        <taxon>Eukaryota</taxon>
        <taxon>Fungi</taxon>
        <taxon>Fungi incertae sedis</taxon>
        <taxon>Mucoromycota</taxon>
        <taxon>Glomeromycotina</taxon>
        <taxon>Glomeromycetes</taxon>
        <taxon>Glomerales</taxon>
        <taxon>Glomeraceae</taxon>
        <taxon>Rhizophagus</taxon>
    </lineage>
</organism>
<name>A0A2Z6SDV1_9GLOM</name>
<evidence type="ECO:0000313" key="2">
    <source>
        <dbReference type="EMBL" id="GBC03079.1"/>
    </source>
</evidence>
<dbReference type="PANTHER" id="PTHR24410">
    <property type="entry name" value="HL07962P-RELATED"/>
    <property type="match status" value="1"/>
</dbReference>
<dbReference type="Gene3D" id="1.25.40.420">
    <property type="match status" value="1"/>
</dbReference>
<dbReference type="PANTHER" id="PTHR24410:SF23">
    <property type="entry name" value="BTB DOMAIN-CONTAINING PROTEIN-RELATED"/>
    <property type="match status" value="1"/>
</dbReference>
<evidence type="ECO:0000259" key="1">
    <source>
        <dbReference type="PROSITE" id="PS50097"/>
    </source>
</evidence>
<dbReference type="AlphaFoldDB" id="A0A2Z6SDV1"/>
<dbReference type="Pfam" id="PF00651">
    <property type="entry name" value="BTB"/>
    <property type="match status" value="1"/>
</dbReference>
<protein>
    <recommendedName>
        <fullName evidence="1">BTB domain-containing protein</fullName>
    </recommendedName>
</protein>
<dbReference type="SUPFAM" id="SSF54695">
    <property type="entry name" value="POZ domain"/>
    <property type="match status" value="1"/>
</dbReference>
<feature type="domain" description="BTB" evidence="1">
    <location>
        <begin position="27"/>
        <end position="96"/>
    </location>
</feature>
<dbReference type="CDD" id="cd18186">
    <property type="entry name" value="BTB_POZ_ZBTB_KLHL-like"/>
    <property type="match status" value="1"/>
</dbReference>
<dbReference type="InterPro" id="IPR051481">
    <property type="entry name" value="BTB-POZ/Galectin-3-binding"/>
</dbReference>
<dbReference type="InterPro" id="IPR011333">
    <property type="entry name" value="SKP1/BTB/POZ_sf"/>
</dbReference>
<evidence type="ECO:0000313" key="3">
    <source>
        <dbReference type="Proteomes" id="UP000247702"/>
    </source>
</evidence>
<gene>
    <name evidence="2" type="ORF">RclHR1_04990002</name>
</gene>
<dbReference type="EMBL" id="BEXD01003869">
    <property type="protein sequence ID" value="GBC03079.1"/>
    <property type="molecule type" value="Genomic_DNA"/>
</dbReference>
<dbReference type="Gene3D" id="3.30.710.10">
    <property type="entry name" value="Potassium Channel Kv1.1, Chain A"/>
    <property type="match status" value="1"/>
</dbReference>